<accession>A0A0G4GL69</accession>
<dbReference type="VEuPathDB" id="CryptoDB:Vbra_1424"/>
<reference evidence="1 2" key="1">
    <citation type="submission" date="2014-11" db="EMBL/GenBank/DDBJ databases">
        <authorList>
            <person name="Zhu J."/>
            <person name="Qi W."/>
            <person name="Song R."/>
        </authorList>
    </citation>
    <scope>NUCLEOTIDE SEQUENCE [LARGE SCALE GENOMIC DNA]</scope>
</reference>
<evidence type="ECO:0000313" key="1">
    <source>
        <dbReference type="EMBL" id="CEM30774.1"/>
    </source>
</evidence>
<proteinExistence type="predicted"/>
<gene>
    <name evidence="1" type="ORF">Vbra_1424</name>
</gene>
<dbReference type="EMBL" id="CDMY01000707">
    <property type="protein sequence ID" value="CEM30774.1"/>
    <property type="molecule type" value="Genomic_DNA"/>
</dbReference>
<protein>
    <submittedName>
        <fullName evidence="1">Uncharacterized protein</fullName>
    </submittedName>
</protein>
<evidence type="ECO:0000313" key="2">
    <source>
        <dbReference type="Proteomes" id="UP000041254"/>
    </source>
</evidence>
<dbReference type="InParanoid" id="A0A0G4GL69"/>
<sequence length="88" mass="10252">MSDGRSPPPSCEAEDTRQCDVCFEARPLQDFVNVHRGDATPPPDGRVQGRRRRDPPVYEVCRYCVVQLGDRRPWQPYRHRHLEPIPAR</sequence>
<keyword evidence="2" id="KW-1185">Reference proteome</keyword>
<organism evidence="1 2">
    <name type="scientific">Vitrella brassicaformis (strain CCMP3155)</name>
    <dbReference type="NCBI Taxonomy" id="1169540"/>
    <lineage>
        <taxon>Eukaryota</taxon>
        <taxon>Sar</taxon>
        <taxon>Alveolata</taxon>
        <taxon>Colpodellida</taxon>
        <taxon>Vitrellaceae</taxon>
        <taxon>Vitrella</taxon>
    </lineage>
</organism>
<name>A0A0G4GL69_VITBC</name>
<dbReference type="AlphaFoldDB" id="A0A0G4GL69"/>
<dbReference type="Proteomes" id="UP000041254">
    <property type="component" value="Unassembled WGS sequence"/>
</dbReference>